<dbReference type="Pfam" id="PF02148">
    <property type="entry name" value="zf-UBP"/>
    <property type="match status" value="1"/>
</dbReference>
<keyword evidence="4" id="KW-0645">Protease</keyword>
<feature type="compositionally biased region" description="Low complexity" evidence="14">
    <location>
        <begin position="966"/>
        <end position="1001"/>
    </location>
</feature>
<feature type="compositionally biased region" description="Low complexity" evidence="14">
    <location>
        <begin position="779"/>
        <end position="788"/>
    </location>
</feature>
<dbReference type="STRING" id="7102.A0A2A4IWV0"/>
<feature type="region of interest" description="Disordered" evidence="14">
    <location>
        <begin position="960"/>
        <end position="1063"/>
    </location>
</feature>
<dbReference type="GO" id="GO:0016579">
    <property type="term" value="P:protein deubiquitination"/>
    <property type="evidence" value="ECO:0007669"/>
    <property type="project" value="InterPro"/>
</dbReference>
<evidence type="ECO:0000256" key="1">
    <source>
        <dbReference type="ARBA" id="ARBA00000707"/>
    </source>
</evidence>
<dbReference type="Gene3D" id="3.90.70.10">
    <property type="entry name" value="Cysteine proteinases"/>
    <property type="match status" value="2"/>
</dbReference>
<dbReference type="Gene3D" id="3.30.40.10">
    <property type="entry name" value="Zinc/RING finger domain, C3HC4 (zinc finger)"/>
    <property type="match status" value="2"/>
</dbReference>
<feature type="compositionally biased region" description="Low complexity" evidence="14">
    <location>
        <begin position="630"/>
        <end position="653"/>
    </location>
</feature>
<feature type="compositionally biased region" description="Low complexity" evidence="14">
    <location>
        <begin position="1347"/>
        <end position="1364"/>
    </location>
</feature>
<dbReference type="InterPro" id="IPR028889">
    <property type="entry name" value="USP"/>
</dbReference>
<feature type="coiled-coil region" evidence="13">
    <location>
        <begin position="897"/>
        <end position="924"/>
    </location>
</feature>
<dbReference type="Gene3D" id="1.10.8.10">
    <property type="entry name" value="DNA helicase RuvA subunit, C-terminal domain"/>
    <property type="match status" value="2"/>
</dbReference>
<feature type="compositionally biased region" description="Low complexity" evidence="14">
    <location>
        <begin position="1144"/>
        <end position="1179"/>
    </location>
</feature>
<feature type="domain" description="UBA" evidence="15">
    <location>
        <begin position="1568"/>
        <end position="1609"/>
    </location>
</feature>
<feature type="region of interest" description="Disordered" evidence="14">
    <location>
        <begin position="552"/>
        <end position="680"/>
    </location>
</feature>
<comment type="caution">
    <text evidence="18">The sequence shown here is derived from an EMBL/GenBank/DDBJ whole genome shotgun (WGS) entry which is preliminary data.</text>
</comment>
<dbReference type="CDD" id="cd14294">
    <property type="entry name" value="UBA1_UBP5_like"/>
    <property type="match status" value="1"/>
</dbReference>
<evidence type="ECO:0000259" key="15">
    <source>
        <dbReference type="PROSITE" id="PS50030"/>
    </source>
</evidence>
<dbReference type="SUPFAM" id="SSF46934">
    <property type="entry name" value="UBA-like"/>
    <property type="match status" value="1"/>
</dbReference>
<name>A0A2A4IWV0_HELVI</name>
<dbReference type="InterPro" id="IPR009060">
    <property type="entry name" value="UBA-like_sf"/>
</dbReference>
<feature type="compositionally biased region" description="Low complexity" evidence="14">
    <location>
        <begin position="736"/>
        <end position="771"/>
    </location>
</feature>
<feature type="region of interest" description="Disordered" evidence="14">
    <location>
        <begin position="730"/>
        <end position="857"/>
    </location>
</feature>
<keyword evidence="8" id="KW-0833">Ubl conjugation pathway</keyword>
<keyword evidence="7 12" id="KW-0863">Zinc-finger</keyword>
<feature type="compositionally biased region" description="Low complexity" evidence="14">
    <location>
        <begin position="841"/>
        <end position="854"/>
    </location>
</feature>
<protein>
    <recommendedName>
        <fullName evidence="3">ubiquitinyl hydrolase 1</fullName>
        <ecNumber evidence="3">3.4.19.12</ecNumber>
    </recommendedName>
</protein>
<evidence type="ECO:0000256" key="5">
    <source>
        <dbReference type="ARBA" id="ARBA00022723"/>
    </source>
</evidence>
<evidence type="ECO:0000256" key="10">
    <source>
        <dbReference type="ARBA" id="ARBA00022807"/>
    </source>
</evidence>
<dbReference type="InterPro" id="IPR041432">
    <property type="entry name" value="UBP13_Znf-UBP_var"/>
</dbReference>
<feature type="domain" description="UBP-type" evidence="17">
    <location>
        <begin position="172"/>
        <end position="281"/>
    </location>
</feature>
<comment type="catalytic activity">
    <reaction evidence="1">
        <text>Thiol-dependent hydrolysis of ester, thioester, amide, peptide and isopeptide bonds formed by the C-terminal Gly of ubiquitin (a 76-residue protein attached to proteins as an intracellular targeting signal).</text>
        <dbReference type="EC" id="3.4.19.12"/>
    </reaction>
</comment>
<evidence type="ECO:0000256" key="14">
    <source>
        <dbReference type="SAM" id="MobiDB-lite"/>
    </source>
</evidence>
<keyword evidence="11" id="KW-0862">Zinc</keyword>
<dbReference type="EMBL" id="NWSH01006205">
    <property type="protein sequence ID" value="PCG63593.1"/>
    <property type="molecule type" value="Genomic_DNA"/>
</dbReference>
<evidence type="ECO:0000256" key="6">
    <source>
        <dbReference type="ARBA" id="ARBA00022737"/>
    </source>
</evidence>
<evidence type="ECO:0000256" key="7">
    <source>
        <dbReference type="ARBA" id="ARBA00022771"/>
    </source>
</evidence>
<reference evidence="18" key="1">
    <citation type="submission" date="2017-09" db="EMBL/GenBank/DDBJ databases">
        <title>Contemporary evolution of a Lepidopteran species, Heliothis virescens, in response to modern agricultural practices.</title>
        <authorList>
            <person name="Fritz M.L."/>
            <person name="Deyonke A.M."/>
            <person name="Papanicolaou A."/>
            <person name="Micinski S."/>
            <person name="Westbrook J."/>
            <person name="Gould F."/>
        </authorList>
    </citation>
    <scope>NUCLEOTIDE SEQUENCE [LARGE SCALE GENOMIC DNA]</scope>
    <source>
        <strain evidence="18">HvINT-</strain>
        <tissue evidence="18">Whole body</tissue>
    </source>
</reference>
<dbReference type="PROSITE" id="PS50235">
    <property type="entry name" value="USP_3"/>
    <property type="match status" value="1"/>
</dbReference>
<evidence type="ECO:0000256" key="9">
    <source>
        <dbReference type="ARBA" id="ARBA00022801"/>
    </source>
</evidence>
<proteinExistence type="inferred from homology"/>
<evidence type="ECO:0000256" key="13">
    <source>
        <dbReference type="SAM" id="Coils"/>
    </source>
</evidence>
<feature type="compositionally biased region" description="Low complexity" evidence="14">
    <location>
        <begin position="1187"/>
        <end position="1196"/>
    </location>
</feature>
<dbReference type="InterPro" id="IPR001394">
    <property type="entry name" value="Peptidase_C19_UCH"/>
</dbReference>
<dbReference type="Pfam" id="PF22562">
    <property type="entry name" value="UBA_7"/>
    <property type="match status" value="2"/>
</dbReference>
<dbReference type="PROSITE" id="PS50030">
    <property type="entry name" value="UBA"/>
    <property type="match status" value="2"/>
</dbReference>
<dbReference type="PANTHER" id="PTHR21646:SF10">
    <property type="entry name" value="UBIQUITIN CARBOXYL-TERMINAL HYDROLASE 14"/>
    <property type="match status" value="1"/>
</dbReference>
<dbReference type="Pfam" id="PF00443">
    <property type="entry name" value="UCH"/>
    <property type="match status" value="1"/>
</dbReference>
<feature type="compositionally biased region" description="Low complexity" evidence="14">
    <location>
        <begin position="558"/>
        <end position="593"/>
    </location>
</feature>
<comment type="similarity">
    <text evidence="2">Belongs to the peptidase C19 family.</text>
</comment>
<feature type="domain" description="USP" evidence="16">
    <location>
        <begin position="324"/>
        <end position="1755"/>
    </location>
</feature>
<sequence length="1755" mass="193493">MASLDLLTPHLSKIKIPGPQQLIYKDECVYSFDNPESDTGLYISLVSYLGFGRNYVEQYFQKTGNNVFLHIKREKKPLPEPEKTGDGPEKKITRLAIGVEGGFDPTCGKPKFTFTDIYNVVVLPGFHTYPWPNPALPEVVNKAVQAVIDAESPFKIAEMAALQGTWDGEKREVSVHAVDLKQLDNGVKIPPSGWKCDKCDLTTNLWLNLTDGSVLCGRRFFDGSGGNDHAVEHYRETGFPLAVKLGTITADGKGDVFSYAEDDMVEDPYLADHLKHFGINVQQLQKTDKSMIELELELNQRSGEWNTLQESGSELRPLCGPALTGLNNLGNTCYINSVVQVMFRMPDFVRRFVDGAPEIFSTFPEDPVNDFNVQTAKLGVGLISGRYSFPSAEGGFQAGVSPHMYRNLVGKDHPEFMTKRQQDAHEFYLHFLSLLQALQSFAARTLDACVFYRGCHVHSETFSFCCSLWVDPACYIYNTGIVFFKNSSALLLDIRHSRHKPNPADCLRFCVEERVQCGESRGVRYTRRPEHHLPLPVALHAATNAAQLQQYEQRRAQAEASGQRLATAGTSRTRRTACATRAAPSTTCRCPSRCTPPPTPRSYSSTSSAARRQRPAGRDCEYIPPPAPQPAQAEPGGLPALHAPPRAPPAAARRAARRHQRRAATAVRAAPRAGRGQRAETVSIYPLQRHSRHKPNPADCLRYTRRPEHHLPLPVALHAATNAAQLQQYEQRRAQAEASGQRLATAGTSRTRRTACATRAAPSTTCRCPSRCTPPPTPRSYSSTSSAARRQRPAGRDCEYIPPPAPQPAQAEPGGLPALHAPPRAPPAAARRAARRHQRRAATAVRAAPRAGRGQRAETVSIYPLQRHSRHKPNPADCLRYTRRPEHHLPLPVALHAATNAAQLQQYEQRRAQAEASGQRLRHKPNPADCLRYTRRPEHHLPLPVALHAATNAAQLQQYEQRRAQAEASGQRLATAGTSRTRRTACATRAAPSTTCRCPSRCTPPPTPRSYSSTSSAARRQRPAGRDCEYIPPPAPQPAQAEPGGLPALHAPPRAPPAAARRAARRHQRRAATAVRAAPRAGRGQRAETVSIYPLQRHSRHKPNPADCLRYTRRPEHHLPLPVALHAATNAAQLQQYEQRRAQAEASGQRLATAGTSRTRRTACATRAAPSTTCRCPSRCTPPPTPRSYSSTSSAARRQRPAGRDCEYIPPPAPQPAQAEPGGLPALHAPPRAPPAAARRAARRHQRRAATAVRAAPRAGRGQRAETVSIYPLQRHSRHKPNPADCLRYTRRPEHHLPLPVALHAATNAAQLQQYEQRRAQAEASGQRLQRPAGRDCEYIPPPAPQPAQAEPGGLPALHAPPRAPPAAARRAARRHQRRAATAVRAAPRAGRGQRAETVSIYPLQRHSRHKPNPADCLRYTRRPEHHLPLPVALHAATNAAQLQQYEQRRAQAEASGQRLDPSQVVRPHIPFQACLDSFMKEETVEQFFSSAVNKKVTAHKITRLATFPDYLLLQLKKFTIKEDWTPAKLDVAVDMPWEVDLSCLRGRGLQADEVQLPDAAPETPAPVYDEALLSQLLDMGFPLEACKKALYYTNNSGMEAASNWLMEHMTDWDFANKFTPPGAAGAAEAGAAGVDEASVEQITCMGFTPAQARRALAATRGDVPRALDWIFSRADDLDAADQPAVQDNTHGCRDGPEKYKLVAFISHMGTSSMVGHYVCHVLHEGRWVIFNDNKVALSENPPKDLGYLYLYERL</sequence>
<evidence type="ECO:0000259" key="17">
    <source>
        <dbReference type="PROSITE" id="PS50271"/>
    </source>
</evidence>
<dbReference type="InterPro" id="IPR018200">
    <property type="entry name" value="USP_CS"/>
</dbReference>
<feature type="compositionally biased region" description="Low complexity" evidence="14">
    <location>
        <begin position="1009"/>
        <end position="1018"/>
    </location>
</feature>
<dbReference type="FunFam" id="1.10.8.10:FF:000167">
    <property type="entry name" value="Ubiquitin carboxyl-terminal hydrolase"/>
    <property type="match status" value="1"/>
</dbReference>
<evidence type="ECO:0000256" key="2">
    <source>
        <dbReference type="ARBA" id="ARBA00009085"/>
    </source>
</evidence>
<dbReference type="GO" id="GO:0004843">
    <property type="term" value="F:cysteine-type deubiquitinase activity"/>
    <property type="evidence" value="ECO:0007669"/>
    <property type="project" value="UniProtKB-EC"/>
</dbReference>
<feature type="compositionally biased region" description="Low complexity" evidence="14">
    <location>
        <begin position="808"/>
        <end position="831"/>
    </location>
</feature>
<dbReference type="InterPro" id="IPR015940">
    <property type="entry name" value="UBA"/>
</dbReference>
<feature type="region of interest" description="Disordered" evidence="14">
    <location>
        <begin position="1316"/>
        <end position="1364"/>
    </location>
</feature>
<dbReference type="GO" id="GO:0006508">
    <property type="term" value="P:proteolysis"/>
    <property type="evidence" value="ECO:0007669"/>
    <property type="project" value="UniProtKB-KW"/>
</dbReference>
<gene>
    <name evidence="18" type="ORF">B5V51_12039</name>
</gene>
<evidence type="ECO:0000313" key="18">
    <source>
        <dbReference type="EMBL" id="PCG63593.1"/>
    </source>
</evidence>
<keyword evidence="6" id="KW-0677">Repeat</keyword>
<keyword evidence="9" id="KW-0378">Hydrolase</keyword>
<keyword evidence="13" id="KW-0175">Coiled coil</keyword>
<feature type="compositionally biased region" description="Low complexity" evidence="14">
    <location>
        <begin position="1216"/>
        <end position="1239"/>
    </location>
</feature>
<accession>A0A2A4IWV0</accession>
<keyword evidence="5" id="KW-0479">Metal-binding</keyword>
<feature type="domain" description="UBA" evidence="15">
    <location>
        <begin position="1634"/>
        <end position="1674"/>
    </location>
</feature>
<dbReference type="InterPro" id="IPR050185">
    <property type="entry name" value="Ub_carboxyl-term_hydrolase"/>
</dbReference>
<dbReference type="GO" id="GO:0008270">
    <property type="term" value="F:zinc ion binding"/>
    <property type="evidence" value="ECO:0007669"/>
    <property type="project" value="UniProtKB-KW"/>
</dbReference>
<dbReference type="InterPro" id="IPR013083">
    <property type="entry name" value="Znf_RING/FYVE/PHD"/>
</dbReference>
<dbReference type="InterPro" id="IPR038765">
    <property type="entry name" value="Papain-like_cys_pep_sf"/>
</dbReference>
<keyword evidence="10" id="KW-0788">Thiol protease</keyword>
<evidence type="ECO:0000256" key="11">
    <source>
        <dbReference type="ARBA" id="ARBA00022833"/>
    </source>
</evidence>
<dbReference type="PROSITE" id="PS00972">
    <property type="entry name" value="USP_1"/>
    <property type="match status" value="1"/>
</dbReference>
<evidence type="ECO:0000259" key="16">
    <source>
        <dbReference type="PROSITE" id="PS50235"/>
    </source>
</evidence>
<dbReference type="SMART" id="SM00290">
    <property type="entry name" value="ZnF_UBP"/>
    <property type="match status" value="1"/>
</dbReference>
<dbReference type="FunFam" id="3.30.40.10:FF:000026">
    <property type="entry name" value="Ubiquitin carboxyl-terminal hydrolase"/>
    <property type="match status" value="1"/>
</dbReference>
<feature type="region of interest" description="Disordered" evidence="14">
    <location>
        <begin position="1138"/>
        <end position="1265"/>
    </location>
</feature>
<dbReference type="PROSITE" id="PS00973">
    <property type="entry name" value="USP_2"/>
    <property type="match status" value="1"/>
</dbReference>
<evidence type="ECO:0000256" key="3">
    <source>
        <dbReference type="ARBA" id="ARBA00012759"/>
    </source>
</evidence>
<dbReference type="PROSITE" id="PS50271">
    <property type="entry name" value="ZF_UBP"/>
    <property type="match status" value="1"/>
</dbReference>
<dbReference type="InterPro" id="IPR001607">
    <property type="entry name" value="Znf_UBP"/>
</dbReference>
<feature type="compositionally biased region" description="Low complexity" evidence="14">
    <location>
        <begin position="601"/>
        <end position="610"/>
    </location>
</feature>
<dbReference type="EC" id="3.4.19.12" evidence="3"/>
<dbReference type="SUPFAM" id="SSF57850">
    <property type="entry name" value="RING/U-box"/>
    <property type="match status" value="1"/>
</dbReference>
<dbReference type="SMART" id="SM00165">
    <property type="entry name" value="UBA"/>
    <property type="match status" value="2"/>
</dbReference>
<evidence type="ECO:0000256" key="12">
    <source>
        <dbReference type="PROSITE-ProRule" id="PRU00502"/>
    </source>
</evidence>
<feature type="compositionally biased region" description="Low complexity" evidence="14">
    <location>
        <begin position="1249"/>
        <end position="1262"/>
    </location>
</feature>
<organism evidence="18">
    <name type="scientific">Heliothis virescens</name>
    <name type="common">Tobacco budworm moth</name>
    <dbReference type="NCBI Taxonomy" id="7102"/>
    <lineage>
        <taxon>Eukaryota</taxon>
        <taxon>Metazoa</taxon>
        <taxon>Ecdysozoa</taxon>
        <taxon>Arthropoda</taxon>
        <taxon>Hexapoda</taxon>
        <taxon>Insecta</taxon>
        <taxon>Pterygota</taxon>
        <taxon>Neoptera</taxon>
        <taxon>Endopterygota</taxon>
        <taxon>Lepidoptera</taxon>
        <taxon>Glossata</taxon>
        <taxon>Ditrysia</taxon>
        <taxon>Noctuoidea</taxon>
        <taxon>Noctuidae</taxon>
        <taxon>Heliothinae</taxon>
        <taxon>Heliothis</taxon>
    </lineage>
</organism>
<evidence type="ECO:0000256" key="8">
    <source>
        <dbReference type="ARBA" id="ARBA00022786"/>
    </source>
</evidence>
<dbReference type="Pfam" id="PF17807">
    <property type="entry name" value="zf-UBP_var"/>
    <property type="match status" value="1"/>
</dbReference>
<evidence type="ECO:0000256" key="4">
    <source>
        <dbReference type="ARBA" id="ARBA00022670"/>
    </source>
</evidence>
<dbReference type="CDD" id="cd14386">
    <property type="entry name" value="UBA2_UBP5"/>
    <property type="match status" value="1"/>
</dbReference>
<feature type="compositionally biased region" description="Low complexity" evidence="14">
    <location>
        <begin position="1038"/>
        <end position="1061"/>
    </location>
</feature>
<dbReference type="SUPFAM" id="SSF54001">
    <property type="entry name" value="Cysteine proteinases"/>
    <property type="match status" value="1"/>
</dbReference>
<feature type="compositionally biased region" description="Low complexity" evidence="14">
    <location>
        <begin position="663"/>
        <end position="676"/>
    </location>
</feature>
<dbReference type="PANTHER" id="PTHR21646">
    <property type="entry name" value="UBIQUITIN CARBOXYL-TERMINAL HYDROLASE"/>
    <property type="match status" value="1"/>
</dbReference>